<dbReference type="InterPro" id="IPR000891">
    <property type="entry name" value="PYR_CT"/>
</dbReference>
<keyword evidence="4" id="KW-0479">Metal-binding</keyword>
<dbReference type="GO" id="GO:0004419">
    <property type="term" value="F:hydroxymethylglutaryl-CoA lyase activity"/>
    <property type="evidence" value="ECO:0007669"/>
    <property type="project" value="UniProtKB-EC"/>
</dbReference>
<gene>
    <name evidence="8" type="primary">HMGCL</name>
</gene>
<proteinExistence type="evidence at transcript level"/>
<keyword evidence="5 8" id="KW-0456">Lyase</keyword>
<dbReference type="PROSITE" id="PS01062">
    <property type="entry name" value="HMG_COA_LYASE"/>
    <property type="match status" value="1"/>
</dbReference>
<accession>A0A2K8DNH2</accession>
<evidence type="ECO:0000256" key="1">
    <source>
        <dbReference type="ARBA" id="ARBA00005143"/>
    </source>
</evidence>
<dbReference type="PANTHER" id="PTHR42738:SF7">
    <property type="entry name" value="HYDROXYMETHYLGLUTARYL-COA LYASE"/>
    <property type="match status" value="1"/>
</dbReference>
<sequence>MLRSLARLSRGLRSQCPPEVKIVDVGPRDGLRSQCPPEVKIVDVGPRDGLQNEKTLVETACKVELIKRLAAAGLKCVEATAFVSPKWVPQMGDHAEVMAALKEKDGVLSGVDLPVLAPNLKGFEGAVAAGAQEVAVFAAATESFSKKNTNCSIAESFDRFLPIMEASKEKNVRVRGYVSVALGCPYEGAVAPQAVTGVIKKLLDMGCYEVSIGDTIGCGTAGGVSDLLDCVEAEGIALDHCAIHFHDTYGQALANILVGLQRGVKVVDSSVAGLGGCPYAKGATGNVATEDVVYMLNGLGVSTGVDLDKLVDAGAFISEKIGRSPASRAASAILAKRGG</sequence>
<dbReference type="GO" id="GO:0006552">
    <property type="term" value="P:L-leucine catabolic process"/>
    <property type="evidence" value="ECO:0007669"/>
    <property type="project" value="TreeGrafter"/>
</dbReference>
<dbReference type="SUPFAM" id="SSF51569">
    <property type="entry name" value="Aldolase"/>
    <property type="match status" value="1"/>
</dbReference>
<evidence type="ECO:0000256" key="4">
    <source>
        <dbReference type="ARBA" id="ARBA00022723"/>
    </source>
</evidence>
<protein>
    <recommendedName>
        <fullName evidence="3">hydroxymethylglutaryl-CoA lyase</fullName>
        <ecNumber evidence="3">4.1.3.4</ecNumber>
    </recommendedName>
</protein>
<reference evidence="8" key="1">
    <citation type="submission" date="2015-05" db="EMBL/GenBank/DDBJ databases">
        <authorList>
            <person name="Wang D.B."/>
            <person name="Wang M."/>
        </authorList>
    </citation>
    <scope>NUCLEOTIDE SEQUENCE</scope>
    <source>
        <strain evidence="8">CCAP 1602/1</strain>
    </source>
</reference>
<dbReference type="InterPro" id="IPR000138">
    <property type="entry name" value="HMG_CoA_lyase_AS"/>
</dbReference>
<dbReference type="FunFam" id="3.20.20.70:FF:000201">
    <property type="entry name" value="Hydroxymethylglutaryl-CoA lyase"/>
    <property type="match status" value="1"/>
</dbReference>
<dbReference type="GO" id="GO:0046951">
    <property type="term" value="P:ketone body biosynthetic process"/>
    <property type="evidence" value="ECO:0007669"/>
    <property type="project" value="TreeGrafter"/>
</dbReference>
<dbReference type="PANTHER" id="PTHR42738">
    <property type="entry name" value="HYDROXYMETHYLGLUTARYL-COA LYASE"/>
    <property type="match status" value="1"/>
</dbReference>
<dbReference type="EC" id="4.1.3.4" evidence="3"/>
<dbReference type="GO" id="GO:0046872">
    <property type="term" value="F:metal ion binding"/>
    <property type="evidence" value="ECO:0007669"/>
    <property type="project" value="UniProtKB-KW"/>
</dbReference>
<dbReference type="EMBL" id="KR704716">
    <property type="protein sequence ID" value="AND95626.1"/>
    <property type="molecule type" value="mRNA"/>
</dbReference>
<evidence type="ECO:0000256" key="2">
    <source>
        <dbReference type="ARBA" id="ARBA00009405"/>
    </source>
</evidence>
<evidence type="ECO:0000256" key="5">
    <source>
        <dbReference type="ARBA" id="ARBA00023239"/>
    </source>
</evidence>
<name>A0A2K8DNH2_9ALVE</name>
<dbReference type="UniPathway" id="UPA00896">
    <property type="reaction ID" value="UER00863"/>
</dbReference>
<comment type="catalytic activity">
    <reaction evidence="6">
        <text>(3S)-3-hydroxy-3-methylglutaryl-CoA = acetoacetate + acetyl-CoA</text>
        <dbReference type="Rhea" id="RHEA:24404"/>
        <dbReference type="ChEBI" id="CHEBI:13705"/>
        <dbReference type="ChEBI" id="CHEBI:43074"/>
        <dbReference type="ChEBI" id="CHEBI:57288"/>
        <dbReference type="EC" id="4.1.3.4"/>
    </reaction>
</comment>
<dbReference type="NCBIfam" id="NF004283">
    <property type="entry name" value="PRK05692.1"/>
    <property type="match status" value="1"/>
</dbReference>
<dbReference type="InterPro" id="IPR013785">
    <property type="entry name" value="Aldolase_TIM"/>
</dbReference>
<dbReference type="CDD" id="cd07938">
    <property type="entry name" value="DRE_TIM_HMGL"/>
    <property type="match status" value="1"/>
</dbReference>
<evidence type="ECO:0000259" key="7">
    <source>
        <dbReference type="PROSITE" id="PS50991"/>
    </source>
</evidence>
<feature type="domain" description="Pyruvate carboxyltransferase" evidence="7">
    <location>
        <begin position="39"/>
        <end position="311"/>
    </location>
</feature>
<dbReference type="PROSITE" id="PS50991">
    <property type="entry name" value="PYR_CT"/>
    <property type="match status" value="1"/>
</dbReference>
<organism evidence="8">
    <name type="scientific">Chromera velia</name>
    <dbReference type="NCBI Taxonomy" id="505693"/>
    <lineage>
        <taxon>Eukaryota</taxon>
        <taxon>Sar</taxon>
        <taxon>Alveolata</taxon>
        <taxon>Colpodellida</taxon>
        <taxon>Chromeraceae</taxon>
        <taxon>Chromera</taxon>
    </lineage>
</organism>
<reference evidence="8" key="2">
    <citation type="journal article" date="2018" name="Genome Biol. Evol.">
        <title>Distribution and Evolution of Peroxisomes in Alveolates (Apicomplexa, Dinoflagellates, Ciliates).</title>
        <authorList>
            <person name="Ludewig-Klingner A.-K."/>
            <person name="Michael V."/>
            <person name="Jarek M."/>
            <person name="Brinkmann H."/>
            <person name="Petersen J."/>
        </authorList>
    </citation>
    <scope>NUCLEOTIDE SEQUENCE</scope>
    <source>
        <strain evidence="8">CCAP 1602/1</strain>
    </source>
</reference>
<dbReference type="AlphaFoldDB" id="A0A2K8DNH2"/>
<dbReference type="VEuPathDB" id="CryptoDB:Cvel_19646"/>
<dbReference type="InterPro" id="IPR043594">
    <property type="entry name" value="HMGL"/>
</dbReference>
<dbReference type="Gene3D" id="3.20.20.70">
    <property type="entry name" value="Aldolase class I"/>
    <property type="match status" value="1"/>
</dbReference>
<comment type="pathway">
    <text evidence="1">Metabolic intermediate metabolism; (S)-3-hydroxy-3-methylglutaryl-CoA degradation; acetoacetate from (S)-3-hydroxy-3-methylglutaryl-CoA: step 1/1.</text>
</comment>
<dbReference type="Pfam" id="PF00682">
    <property type="entry name" value="HMGL-like"/>
    <property type="match status" value="1"/>
</dbReference>
<evidence type="ECO:0000256" key="3">
    <source>
        <dbReference type="ARBA" id="ARBA00012910"/>
    </source>
</evidence>
<evidence type="ECO:0000313" key="8">
    <source>
        <dbReference type="EMBL" id="AND95626.1"/>
    </source>
</evidence>
<evidence type="ECO:0000256" key="6">
    <source>
        <dbReference type="ARBA" id="ARBA00049877"/>
    </source>
</evidence>
<comment type="similarity">
    <text evidence="2">Belongs to the HMG-CoA lyase family.</text>
</comment>